<dbReference type="Gene3D" id="1.10.287.470">
    <property type="entry name" value="Helix hairpin bin"/>
    <property type="match status" value="1"/>
</dbReference>
<evidence type="ECO:0000313" key="3">
    <source>
        <dbReference type="EMBL" id="SLN70101.1"/>
    </source>
</evidence>
<dbReference type="Gene3D" id="2.40.50.100">
    <property type="match status" value="1"/>
</dbReference>
<dbReference type="InterPro" id="IPR006143">
    <property type="entry name" value="RND_pump_MFP"/>
</dbReference>
<dbReference type="GO" id="GO:0022857">
    <property type="term" value="F:transmembrane transporter activity"/>
    <property type="evidence" value="ECO:0007669"/>
    <property type="project" value="InterPro"/>
</dbReference>
<organism evidence="3 4">
    <name type="scientific">Roseovarius albus</name>
    <dbReference type="NCBI Taxonomy" id="1247867"/>
    <lineage>
        <taxon>Bacteria</taxon>
        <taxon>Pseudomonadati</taxon>
        <taxon>Pseudomonadota</taxon>
        <taxon>Alphaproteobacteria</taxon>
        <taxon>Rhodobacterales</taxon>
        <taxon>Roseobacteraceae</taxon>
        <taxon>Roseovarius</taxon>
    </lineage>
</organism>
<evidence type="ECO:0000313" key="4">
    <source>
        <dbReference type="Proteomes" id="UP000193061"/>
    </source>
</evidence>
<name>A0A1X7A4L5_9RHOB</name>
<dbReference type="PANTHER" id="PTHR30158">
    <property type="entry name" value="ACRA/E-RELATED COMPONENT OF DRUG EFFLUX TRANSPORTER"/>
    <property type="match status" value="1"/>
</dbReference>
<dbReference type="OrthoDB" id="7811737at2"/>
<comment type="similarity">
    <text evidence="1">Belongs to the membrane fusion protein (MFP) (TC 8.A.1) family.</text>
</comment>
<feature type="chain" id="PRO_5012733460" evidence="2">
    <location>
        <begin position="28"/>
        <end position="278"/>
    </location>
</feature>
<feature type="signal peptide" evidence="2">
    <location>
        <begin position="1"/>
        <end position="27"/>
    </location>
</feature>
<dbReference type="RefSeq" id="WP_143534531.1">
    <property type="nucleotide sequence ID" value="NZ_FWFX01000016.1"/>
</dbReference>
<accession>A0A1X7A4L5</accession>
<protein>
    <submittedName>
        <fullName evidence="3">Solvent efflux pump periplasmic linker SrpA</fullName>
    </submittedName>
</protein>
<dbReference type="NCBIfam" id="TIGR01730">
    <property type="entry name" value="RND_mfp"/>
    <property type="match status" value="1"/>
</dbReference>
<dbReference type="Gene3D" id="2.40.30.170">
    <property type="match status" value="1"/>
</dbReference>
<dbReference type="GO" id="GO:0030313">
    <property type="term" value="C:cell envelope"/>
    <property type="evidence" value="ECO:0007669"/>
    <property type="project" value="UniProtKB-SubCell"/>
</dbReference>
<sequence length="278" mass="30482">MLKQLLSHTLHLSIAVLIFSHPNTTLAQSPIGAMPGVVEPARQWDVAFPINGHIKAIHFNEGMLIFAGDLLVELNDREASAKLEMAKINLHLAEAQYEESLSDLERYETLLERDAVPISTVNDTKLTARVAALQVESNLLNVRAAEVRLSLHQLTAPSDGVISAPQMYEGSNFIVSESHSIARISQLDPINIRARIPVAKVLARIRDGVFSMDEARELDFELRFTGGDAYEHTGTLTALGFEINAETGEGSVLISFPNPSRMLRPGTQVTVEAINPLE</sequence>
<dbReference type="AlphaFoldDB" id="A0A1X7A4L5"/>
<dbReference type="SUPFAM" id="SSF111369">
    <property type="entry name" value="HlyD-like secretion proteins"/>
    <property type="match status" value="1"/>
</dbReference>
<evidence type="ECO:0000256" key="1">
    <source>
        <dbReference type="ARBA" id="ARBA00009477"/>
    </source>
</evidence>
<keyword evidence="2" id="KW-0732">Signal</keyword>
<proteinExistence type="inferred from homology"/>
<dbReference type="Proteomes" id="UP000193061">
    <property type="component" value="Unassembled WGS sequence"/>
</dbReference>
<reference evidence="3 4" key="1">
    <citation type="submission" date="2017-03" db="EMBL/GenBank/DDBJ databases">
        <authorList>
            <person name="Afonso C.L."/>
            <person name="Miller P.J."/>
            <person name="Scott M.A."/>
            <person name="Spackman E."/>
            <person name="Goraichik I."/>
            <person name="Dimitrov K.M."/>
            <person name="Suarez D.L."/>
            <person name="Swayne D.E."/>
        </authorList>
    </citation>
    <scope>NUCLEOTIDE SEQUENCE [LARGE SCALE GENOMIC DNA]</scope>
    <source>
        <strain evidence="3 4">CECT 7450</strain>
    </source>
</reference>
<dbReference type="EMBL" id="FWFX01000016">
    <property type="protein sequence ID" value="SLN70101.1"/>
    <property type="molecule type" value="Genomic_DNA"/>
</dbReference>
<keyword evidence="4" id="KW-1185">Reference proteome</keyword>
<dbReference type="GO" id="GO:0005886">
    <property type="term" value="C:plasma membrane"/>
    <property type="evidence" value="ECO:0007669"/>
    <property type="project" value="TreeGrafter"/>
</dbReference>
<gene>
    <name evidence="3" type="primary">srpA</name>
    <name evidence="3" type="ORF">ROA7450_03823</name>
</gene>
<dbReference type="GO" id="GO:0046677">
    <property type="term" value="P:response to antibiotic"/>
    <property type="evidence" value="ECO:0007669"/>
    <property type="project" value="TreeGrafter"/>
</dbReference>
<evidence type="ECO:0000256" key="2">
    <source>
        <dbReference type="SAM" id="SignalP"/>
    </source>
</evidence>